<reference evidence="1 3" key="1">
    <citation type="journal article" date="2016" name="Front. Microbiol.">
        <title>High-Level Heat Resistance of Spores of Bacillus amyloliquefaciens and Bacillus licheniformis Results from the Presence of a spoVA Operon in a Tn1546 Transposon.</title>
        <authorList>
            <person name="Berendsen E.M."/>
            <person name="Koning R.A."/>
            <person name="Boekhorst J."/>
            <person name="de Jong A."/>
            <person name="Kuipers O.P."/>
            <person name="Wells-Bennik M.H."/>
        </authorList>
    </citation>
    <scope>NUCLEOTIDE SEQUENCE [LARGE SCALE GENOMIC DNA]</scope>
    <source>
        <strain evidence="1 3">B4121</strain>
    </source>
</reference>
<evidence type="ECO:0000313" key="3">
    <source>
        <dbReference type="Proteomes" id="UP000185604"/>
    </source>
</evidence>
<dbReference type="AlphaFoldDB" id="A0A6I7TQS7"/>
<organism evidence="1 3">
    <name type="scientific">Bacillus paralicheniformis</name>
    <dbReference type="NCBI Taxonomy" id="1648923"/>
    <lineage>
        <taxon>Bacteria</taxon>
        <taxon>Bacillati</taxon>
        <taxon>Bacillota</taxon>
        <taxon>Bacilli</taxon>
        <taxon>Bacillales</taxon>
        <taxon>Bacillaceae</taxon>
        <taxon>Bacillus</taxon>
    </lineage>
</organism>
<keyword evidence="4" id="KW-1185">Reference proteome</keyword>
<accession>A0A6I7TQS7</accession>
<comment type="caution">
    <text evidence="1">The sequence shown here is derived from an EMBL/GenBank/DDBJ whole genome shotgun (WGS) entry which is preliminary data.</text>
</comment>
<dbReference type="Proteomes" id="UP000185604">
    <property type="component" value="Unassembled WGS sequence"/>
</dbReference>
<sequence>MSSLHPQCASLYYTLCGKVQEVACMKSSQQKKPLIAAFHYL</sequence>
<proteinExistence type="predicted"/>
<name>A0A6I7TQS7_9BACI</name>
<protein>
    <submittedName>
        <fullName evidence="1">Uncharacterized protein</fullName>
    </submittedName>
</protein>
<reference evidence="2 4" key="2">
    <citation type="submission" date="2019-06" db="EMBL/GenBank/DDBJ databases">
        <title>Genome sequence analysis of &gt;100 Bacillus licheniformis strains suggests intrinsic resistance to this species.</title>
        <authorList>
            <person name="Wels M."/>
            <person name="Siezen R.J."/>
            <person name="Johansen E."/>
            <person name="Stuer-Lauridsen B."/>
            <person name="Bjerre K."/>
            <person name="Nielsen B.K.K."/>
        </authorList>
    </citation>
    <scope>NUCLEOTIDE SEQUENCE [LARGE SCALE GENOMIC DNA]</scope>
    <source>
        <strain evidence="2 4">BAC-15381</strain>
    </source>
</reference>
<gene>
    <name evidence="1" type="ORF">B4121_3705</name>
    <name evidence="2" type="ORF">CHCC15381_4263</name>
</gene>
<evidence type="ECO:0000313" key="2">
    <source>
        <dbReference type="EMBL" id="TWL36642.1"/>
    </source>
</evidence>
<dbReference type="EMBL" id="LKPO01000022">
    <property type="protein sequence ID" value="OLF89312.1"/>
    <property type="molecule type" value="Genomic_DNA"/>
</dbReference>
<evidence type="ECO:0000313" key="4">
    <source>
        <dbReference type="Proteomes" id="UP000429980"/>
    </source>
</evidence>
<dbReference type="Proteomes" id="UP000429980">
    <property type="component" value="Unassembled WGS sequence"/>
</dbReference>
<evidence type="ECO:0000313" key="1">
    <source>
        <dbReference type="EMBL" id="OLF89312.1"/>
    </source>
</evidence>
<dbReference type="EMBL" id="NILF01000048">
    <property type="protein sequence ID" value="TWL36642.1"/>
    <property type="molecule type" value="Genomic_DNA"/>
</dbReference>